<keyword evidence="2" id="KW-1185">Reference proteome</keyword>
<proteinExistence type="predicted"/>
<reference evidence="1 2" key="1">
    <citation type="submission" date="2016-03" db="EMBL/GenBank/DDBJ databases">
        <title>Genome sequence of Rhodococcus kyotonensis KB10.</title>
        <authorList>
            <person name="Jeong H."/>
            <person name="Hong C.E."/>
            <person name="Jo S.H."/>
            <person name="Park J.M."/>
        </authorList>
    </citation>
    <scope>NUCLEOTIDE SEQUENCE [LARGE SCALE GENOMIC DNA]</scope>
    <source>
        <strain evidence="1 2">KB10</strain>
    </source>
</reference>
<organism evidence="1 2">
    <name type="scientific">Rhodococcoides kyotonense</name>
    <dbReference type="NCBI Taxonomy" id="398843"/>
    <lineage>
        <taxon>Bacteria</taxon>
        <taxon>Bacillati</taxon>
        <taxon>Actinomycetota</taxon>
        <taxon>Actinomycetes</taxon>
        <taxon>Mycobacteriales</taxon>
        <taxon>Nocardiaceae</taxon>
        <taxon>Rhodococcoides</taxon>
    </lineage>
</organism>
<dbReference type="InterPro" id="IPR007061">
    <property type="entry name" value="MST-like"/>
</dbReference>
<gene>
    <name evidence="1" type="ORF">A3K89_08905</name>
</gene>
<sequence>MTLTGEKADILRMFADQRKNFLYTVRGITDEQARQRTTVSELTLGGLLNHVVSNERGWMKVIADMDENAEFDLSRMGTEYVMGPDQTVEGLIAEYARVAEATEAAVADMDLDVQVPLPTAPWAPERAWQSARFTLLHILREIAQHAGHADIIRESLDGGNTTMAMAAEAGMQFD</sequence>
<evidence type="ECO:0000313" key="2">
    <source>
        <dbReference type="Proteomes" id="UP000077519"/>
    </source>
</evidence>
<evidence type="ECO:0008006" key="3">
    <source>
        <dbReference type="Google" id="ProtNLM"/>
    </source>
</evidence>
<name>A0A177Y8H2_9NOCA</name>
<accession>A0A177Y8H2</accession>
<comment type="caution">
    <text evidence="1">The sequence shown here is derived from an EMBL/GenBank/DDBJ whole genome shotgun (WGS) entry which is preliminary data.</text>
</comment>
<dbReference type="InterPro" id="IPR034660">
    <property type="entry name" value="DinB/YfiT-like"/>
</dbReference>
<dbReference type="Pfam" id="PF04978">
    <property type="entry name" value="MST"/>
    <property type="match status" value="1"/>
</dbReference>
<dbReference type="Proteomes" id="UP000077519">
    <property type="component" value="Unassembled WGS sequence"/>
</dbReference>
<evidence type="ECO:0000313" key="1">
    <source>
        <dbReference type="EMBL" id="OAK51807.1"/>
    </source>
</evidence>
<dbReference type="AlphaFoldDB" id="A0A177Y8H2"/>
<dbReference type="Gene3D" id="1.20.120.450">
    <property type="entry name" value="dinb family like domain"/>
    <property type="match status" value="1"/>
</dbReference>
<dbReference type="SUPFAM" id="SSF109854">
    <property type="entry name" value="DinB/YfiT-like putative metalloenzymes"/>
    <property type="match status" value="1"/>
</dbReference>
<protein>
    <recommendedName>
        <fullName evidence="3">DinB family protein</fullName>
    </recommendedName>
</protein>
<dbReference type="EMBL" id="LVHI01000032">
    <property type="protein sequence ID" value="OAK51807.1"/>
    <property type="molecule type" value="Genomic_DNA"/>
</dbReference>
<dbReference type="RefSeq" id="WP_068429562.1">
    <property type="nucleotide sequence ID" value="NZ_LVHI01000032.1"/>
</dbReference>